<dbReference type="Gene3D" id="2.120.10.30">
    <property type="entry name" value="TolB, C-terminal domain"/>
    <property type="match status" value="3"/>
</dbReference>
<organism evidence="5 6">
    <name type="scientific">Plantactinospora soyae</name>
    <dbReference type="NCBI Taxonomy" id="1544732"/>
    <lineage>
        <taxon>Bacteria</taxon>
        <taxon>Bacillati</taxon>
        <taxon>Actinomycetota</taxon>
        <taxon>Actinomycetes</taxon>
        <taxon>Micromonosporales</taxon>
        <taxon>Micromonosporaceae</taxon>
        <taxon>Plantactinospora</taxon>
    </lineage>
</organism>
<dbReference type="AlphaFoldDB" id="A0A927M7P8"/>
<dbReference type="EMBL" id="JADBEB010000001">
    <property type="protein sequence ID" value="MBE1489304.1"/>
    <property type="molecule type" value="Genomic_DNA"/>
</dbReference>
<evidence type="ECO:0000259" key="4">
    <source>
        <dbReference type="Pfam" id="PF01345"/>
    </source>
</evidence>
<feature type="compositionally biased region" description="Basic and acidic residues" evidence="2">
    <location>
        <begin position="609"/>
        <end position="620"/>
    </location>
</feature>
<evidence type="ECO:0000313" key="5">
    <source>
        <dbReference type="EMBL" id="MBE1489304.1"/>
    </source>
</evidence>
<evidence type="ECO:0000313" key="6">
    <source>
        <dbReference type="Proteomes" id="UP000649753"/>
    </source>
</evidence>
<comment type="similarity">
    <text evidence="1">Belongs to the TolB family.</text>
</comment>
<name>A0A927M7P8_9ACTN</name>
<dbReference type="InterPro" id="IPR013783">
    <property type="entry name" value="Ig-like_fold"/>
</dbReference>
<feature type="signal peptide" evidence="3">
    <location>
        <begin position="1"/>
        <end position="26"/>
    </location>
</feature>
<feature type="domain" description="DUF11" evidence="4">
    <location>
        <begin position="805"/>
        <end position="909"/>
    </location>
</feature>
<feature type="region of interest" description="Disordered" evidence="2">
    <location>
        <begin position="163"/>
        <end position="188"/>
    </location>
</feature>
<dbReference type="GO" id="GO:0005975">
    <property type="term" value="P:carbohydrate metabolic process"/>
    <property type="evidence" value="ECO:0007669"/>
    <property type="project" value="UniProtKB-ARBA"/>
</dbReference>
<dbReference type="Pfam" id="PF01345">
    <property type="entry name" value="DUF11"/>
    <property type="match status" value="2"/>
</dbReference>
<dbReference type="Gene3D" id="2.120.10.60">
    <property type="entry name" value="Tricorn protease N-terminal domain"/>
    <property type="match status" value="1"/>
</dbReference>
<reference evidence="5" key="1">
    <citation type="submission" date="2020-10" db="EMBL/GenBank/DDBJ databases">
        <title>Sequencing the genomes of 1000 actinobacteria strains.</title>
        <authorList>
            <person name="Klenk H.-P."/>
        </authorList>
    </citation>
    <scope>NUCLEOTIDE SEQUENCE</scope>
    <source>
        <strain evidence="5">DSM 46832</strain>
    </source>
</reference>
<keyword evidence="3" id="KW-0732">Signal</keyword>
<dbReference type="InterPro" id="IPR001434">
    <property type="entry name" value="OmcB-like_DUF11"/>
</dbReference>
<dbReference type="Proteomes" id="UP000649753">
    <property type="component" value="Unassembled WGS sequence"/>
</dbReference>
<feature type="region of interest" description="Disordered" evidence="2">
    <location>
        <begin position="606"/>
        <end position="628"/>
    </location>
</feature>
<comment type="caution">
    <text evidence="5">The sequence shown here is derived from an EMBL/GenBank/DDBJ whole genome shotgun (WGS) entry which is preliminary data.</text>
</comment>
<dbReference type="Pfam" id="PF07676">
    <property type="entry name" value="PD40"/>
    <property type="match status" value="6"/>
</dbReference>
<keyword evidence="6" id="KW-1185">Reference proteome</keyword>
<feature type="region of interest" description="Disordered" evidence="2">
    <location>
        <begin position="441"/>
        <end position="461"/>
    </location>
</feature>
<feature type="domain" description="DUF11" evidence="4">
    <location>
        <begin position="678"/>
        <end position="789"/>
    </location>
</feature>
<feature type="chain" id="PRO_5039592755" evidence="3">
    <location>
        <begin position="27"/>
        <end position="1015"/>
    </location>
</feature>
<sequence>MRRRIKFSAVLAVLAVLLVAAPLPTAGLVDQSRAAANAPAPTAAPVPAPNSDLSQRIAYAGTGHRSLGVIRGEGSTATAAPFFDAGPDHFDDEVSARGSAATWVSRRDERSTEVYLRRGAGPVLRVTRNSTDESRPVLSPGGSRIAYSSAAGRDDGGHDVFVIDADGGGTRRVTDGTGDSRWPTWSPDGSTLAFAGRRGGDSVAQIYRLPAAGGPVTRVTAEPTGAAEPAWDPNPTHRRIAYTIGPAGPRPEVWLTAPDGTGRVRMLPPGWQARQPAWTADGATVAFVSRTLPDGEATGNVDRVYSVLVQEDLCECVVVPRLAENRDVSHPTWYAGSGTTTGSLLVARTSAVDRTTATLQDIRPDGVDPRDLRLSVLREDPGATADSRLLWEPVDGDPWFERQAYSPDGQRIAVSRYETVDGVRTERIWIVDASGGRPRLLPIAGRGRGDRETDPAWSPDGTRLALVRDSPGNGSGAPRTRSRIEVVDAVTGRHLLDLPVPDALSGLDDTQPAWSPDGARLAFTRGTYRGDVSTHIWTANAGDGLDQTDLTATICGNECPVVDDSAAYSPDGTRLVFNREADGLVLVDLDDNRCRLLLPAGGGSCARPVPDRDDGPHQPRDVAWSPDGGRLAFSARRAAGNNSPEALWSYDLAGGEVRPLTGHLPGRQKEPTWQRRVDIATAVSARSPGTTVGGRTSVRLAVTDQGPTAADDVRGSLRVPAGLSVTGLDTPVGDCVLATLRCTLGRLGVGRTVEIRVDLVGTARGSFELDWSVEASPTDADPSDNRAVTMVRVAPAPPGSPADPALTVSADPQPGYVGGTVTVTYTVRNAGGTTATGLRLRPNLPGGVPAGGAVAGCPADGCPVPDLAPGAAATVAGTLSPGAALSTTVRGTVGTTGGNADPDNDTASTPLRVVAPRIVAVPPIGPPGFVAAIRGVDFPPGRPVRLSWDVGITAAALPVRPAADGSFTAQLLVLPKDRLGGRSAVASGTGFSAVSTPFLVVLPAQQPPGLLHRGW</sequence>
<dbReference type="PANTHER" id="PTHR36842">
    <property type="entry name" value="PROTEIN TOLB HOMOLOG"/>
    <property type="match status" value="1"/>
</dbReference>
<gene>
    <name evidence="5" type="ORF">H4W31_004942</name>
</gene>
<dbReference type="SUPFAM" id="SSF82171">
    <property type="entry name" value="DPP6 N-terminal domain-like"/>
    <property type="match status" value="1"/>
</dbReference>
<evidence type="ECO:0000256" key="2">
    <source>
        <dbReference type="SAM" id="MobiDB-lite"/>
    </source>
</evidence>
<dbReference type="InterPro" id="IPR011042">
    <property type="entry name" value="6-blade_b-propeller_TolB-like"/>
</dbReference>
<dbReference type="RefSeq" id="WP_192768794.1">
    <property type="nucleotide sequence ID" value="NZ_JADBEB010000001.1"/>
</dbReference>
<dbReference type="SUPFAM" id="SSF69304">
    <property type="entry name" value="Tricorn protease N-terminal domain"/>
    <property type="match status" value="1"/>
</dbReference>
<accession>A0A927M7P8</accession>
<proteinExistence type="inferred from homology"/>
<evidence type="ECO:0000256" key="1">
    <source>
        <dbReference type="ARBA" id="ARBA00009820"/>
    </source>
</evidence>
<dbReference type="InterPro" id="IPR011659">
    <property type="entry name" value="WD40"/>
</dbReference>
<protein>
    <submittedName>
        <fullName evidence="5">Tol biopolymer transport system component</fullName>
    </submittedName>
</protein>
<dbReference type="PANTHER" id="PTHR36842:SF1">
    <property type="entry name" value="PROTEIN TOLB"/>
    <property type="match status" value="1"/>
</dbReference>
<dbReference type="Gene3D" id="2.60.40.10">
    <property type="entry name" value="Immunoglobulins"/>
    <property type="match status" value="1"/>
</dbReference>
<evidence type="ECO:0000256" key="3">
    <source>
        <dbReference type="SAM" id="SignalP"/>
    </source>
</evidence>